<evidence type="ECO:0000256" key="1">
    <source>
        <dbReference type="ARBA" id="ARBA00004141"/>
    </source>
</evidence>
<sequence>MRNQPIWRRPLPYRESNVTFILIGINMAVFFLTTMNHSLATLLAMNPILTVARGFWWQPFTYMFAHSGMRHLLFNMMGLFFFGTQVERELGSYEFLLFYLLTGVLAGFFSLAMYWFTGTYMVFLLGASGAVFAVLLAFATFYPNAQIFIFGIIPVRASMLVIGYTLIELFSHSRGGSNVAHMTHLAGFGFAYLYFVIRLRISPWQRFFR</sequence>
<gene>
    <name evidence="9" type="ORF">SAMN05920897_104163</name>
</gene>
<reference evidence="9 10" key="1">
    <citation type="submission" date="2017-01" db="EMBL/GenBank/DDBJ databases">
        <authorList>
            <person name="Mah S.A."/>
            <person name="Swanson W.J."/>
            <person name="Moy G.W."/>
            <person name="Vacquier V.D."/>
        </authorList>
    </citation>
    <scope>NUCLEOTIDE SEQUENCE [LARGE SCALE GENOMIC DNA]</scope>
    <source>
        <strain evidence="9 10">ASpG1</strain>
    </source>
</reference>
<feature type="domain" description="Peptidase S54 rhomboid" evidence="8">
    <location>
        <begin position="55"/>
        <end position="199"/>
    </location>
</feature>
<dbReference type="GO" id="GO:0006508">
    <property type="term" value="P:proteolysis"/>
    <property type="evidence" value="ECO:0007669"/>
    <property type="project" value="UniProtKB-KW"/>
</dbReference>
<evidence type="ECO:0000256" key="5">
    <source>
        <dbReference type="ARBA" id="ARBA00022989"/>
    </source>
</evidence>
<keyword evidence="6 7" id="KW-0472">Membrane</keyword>
<evidence type="ECO:0000256" key="4">
    <source>
        <dbReference type="ARBA" id="ARBA00022801"/>
    </source>
</evidence>
<dbReference type="PANTHER" id="PTHR43731:SF14">
    <property type="entry name" value="PRESENILIN-ASSOCIATED RHOMBOID-LIKE PROTEIN, MITOCHONDRIAL"/>
    <property type="match status" value="1"/>
</dbReference>
<dbReference type="Pfam" id="PF01694">
    <property type="entry name" value="Rhomboid"/>
    <property type="match status" value="1"/>
</dbReference>
<dbReference type="PANTHER" id="PTHR43731">
    <property type="entry name" value="RHOMBOID PROTEASE"/>
    <property type="match status" value="1"/>
</dbReference>
<name>A0A1N6QH58_9SPIO</name>
<dbReference type="GO" id="GO:0004252">
    <property type="term" value="F:serine-type endopeptidase activity"/>
    <property type="evidence" value="ECO:0007669"/>
    <property type="project" value="InterPro"/>
</dbReference>
<evidence type="ECO:0000256" key="6">
    <source>
        <dbReference type="ARBA" id="ARBA00023136"/>
    </source>
</evidence>
<keyword evidence="3 7" id="KW-0812">Transmembrane</keyword>
<dbReference type="AlphaFoldDB" id="A0A1N6QH58"/>
<keyword evidence="5 7" id="KW-1133">Transmembrane helix</keyword>
<feature type="transmembrane region" description="Helical" evidence="7">
    <location>
        <begin position="60"/>
        <end position="83"/>
    </location>
</feature>
<protein>
    <submittedName>
        <fullName evidence="9">Membrane associated serine protease, rhomboid family</fullName>
    </submittedName>
</protein>
<evidence type="ECO:0000313" key="10">
    <source>
        <dbReference type="Proteomes" id="UP000186400"/>
    </source>
</evidence>
<feature type="transmembrane region" description="Helical" evidence="7">
    <location>
        <begin position="179"/>
        <end position="197"/>
    </location>
</feature>
<evidence type="ECO:0000313" key="9">
    <source>
        <dbReference type="EMBL" id="SIQ15706.1"/>
    </source>
</evidence>
<evidence type="ECO:0000256" key="2">
    <source>
        <dbReference type="ARBA" id="ARBA00009045"/>
    </source>
</evidence>
<dbReference type="OrthoDB" id="9813074at2"/>
<dbReference type="Proteomes" id="UP000186400">
    <property type="component" value="Unassembled WGS sequence"/>
</dbReference>
<keyword evidence="4" id="KW-0378">Hydrolase</keyword>
<evidence type="ECO:0000256" key="7">
    <source>
        <dbReference type="SAM" id="Phobius"/>
    </source>
</evidence>
<feature type="transmembrane region" description="Helical" evidence="7">
    <location>
        <begin position="95"/>
        <end position="116"/>
    </location>
</feature>
<dbReference type="InterPro" id="IPR022764">
    <property type="entry name" value="Peptidase_S54_rhomboid_dom"/>
</dbReference>
<feature type="transmembrane region" description="Helical" evidence="7">
    <location>
        <begin position="20"/>
        <end position="40"/>
    </location>
</feature>
<organism evidence="9 10">
    <name type="scientific">Alkalispirochaeta americana</name>
    <dbReference type="NCBI Taxonomy" id="159291"/>
    <lineage>
        <taxon>Bacteria</taxon>
        <taxon>Pseudomonadati</taxon>
        <taxon>Spirochaetota</taxon>
        <taxon>Spirochaetia</taxon>
        <taxon>Spirochaetales</taxon>
        <taxon>Spirochaetaceae</taxon>
        <taxon>Alkalispirochaeta</taxon>
    </lineage>
</organism>
<dbReference type="SUPFAM" id="SSF144091">
    <property type="entry name" value="Rhomboid-like"/>
    <property type="match status" value="1"/>
</dbReference>
<dbReference type="GO" id="GO:0016020">
    <property type="term" value="C:membrane"/>
    <property type="evidence" value="ECO:0007669"/>
    <property type="project" value="UniProtKB-SubCell"/>
</dbReference>
<keyword evidence="9" id="KW-0645">Protease</keyword>
<proteinExistence type="inferred from homology"/>
<comment type="subcellular location">
    <subcellularLocation>
        <location evidence="1">Membrane</location>
        <topology evidence="1">Multi-pass membrane protein</topology>
    </subcellularLocation>
</comment>
<feature type="transmembrane region" description="Helical" evidence="7">
    <location>
        <begin position="122"/>
        <end position="142"/>
    </location>
</feature>
<dbReference type="InterPro" id="IPR035952">
    <property type="entry name" value="Rhomboid-like_sf"/>
</dbReference>
<dbReference type="Gene3D" id="1.20.1540.10">
    <property type="entry name" value="Rhomboid-like"/>
    <property type="match status" value="1"/>
</dbReference>
<keyword evidence="10" id="KW-1185">Reference proteome</keyword>
<dbReference type="EMBL" id="FTMS01000004">
    <property type="protein sequence ID" value="SIQ15706.1"/>
    <property type="molecule type" value="Genomic_DNA"/>
</dbReference>
<dbReference type="STRING" id="159291.SAMN05920897_104163"/>
<evidence type="ECO:0000259" key="8">
    <source>
        <dbReference type="Pfam" id="PF01694"/>
    </source>
</evidence>
<feature type="transmembrane region" description="Helical" evidence="7">
    <location>
        <begin position="147"/>
        <end position="167"/>
    </location>
</feature>
<comment type="similarity">
    <text evidence="2">Belongs to the peptidase S54 family.</text>
</comment>
<dbReference type="InterPro" id="IPR050925">
    <property type="entry name" value="Rhomboid_protease_S54"/>
</dbReference>
<accession>A0A1N6QH58</accession>
<evidence type="ECO:0000256" key="3">
    <source>
        <dbReference type="ARBA" id="ARBA00022692"/>
    </source>
</evidence>